<evidence type="ECO:0000313" key="2">
    <source>
        <dbReference type="EMBL" id="KAJ5135810.1"/>
    </source>
</evidence>
<feature type="region of interest" description="Disordered" evidence="1">
    <location>
        <begin position="605"/>
        <end position="632"/>
    </location>
</feature>
<feature type="compositionally biased region" description="Low complexity" evidence="1">
    <location>
        <begin position="361"/>
        <end position="392"/>
    </location>
</feature>
<protein>
    <submittedName>
        <fullName evidence="2">Uncharacterized protein</fullName>
    </submittedName>
</protein>
<evidence type="ECO:0000256" key="1">
    <source>
        <dbReference type="SAM" id="MobiDB-lite"/>
    </source>
</evidence>
<dbReference type="AlphaFoldDB" id="A0A9W9L307"/>
<feature type="compositionally biased region" description="Polar residues" evidence="1">
    <location>
        <begin position="704"/>
        <end position="714"/>
    </location>
</feature>
<feature type="compositionally biased region" description="Low complexity" evidence="1">
    <location>
        <begin position="666"/>
        <end position="677"/>
    </location>
</feature>
<comment type="caution">
    <text evidence="2">The sequence shown here is derived from an EMBL/GenBank/DDBJ whole genome shotgun (WGS) entry which is preliminary data.</text>
</comment>
<gene>
    <name evidence="2" type="ORF">N7515_005088</name>
</gene>
<feature type="compositionally biased region" description="Low complexity" evidence="1">
    <location>
        <begin position="212"/>
        <end position="237"/>
    </location>
</feature>
<feature type="compositionally biased region" description="Basic and acidic residues" evidence="1">
    <location>
        <begin position="466"/>
        <end position="497"/>
    </location>
</feature>
<feature type="compositionally biased region" description="Low complexity" evidence="1">
    <location>
        <begin position="162"/>
        <end position="175"/>
    </location>
</feature>
<feature type="compositionally biased region" description="Basic and acidic residues" evidence="1">
    <location>
        <begin position="100"/>
        <end position="109"/>
    </location>
</feature>
<reference evidence="2" key="2">
    <citation type="journal article" date="2023" name="IMA Fungus">
        <title>Comparative genomic study of the Penicillium genus elucidates a diverse pangenome and 15 lateral gene transfer events.</title>
        <authorList>
            <person name="Petersen C."/>
            <person name="Sorensen T."/>
            <person name="Nielsen M.R."/>
            <person name="Sondergaard T.E."/>
            <person name="Sorensen J.L."/>
            <person name="Fitzpatrick D.A."/>
            <person name="Frisvad J.C."/>
            <person name="Nielsen K.L."/>
        </authorList>
    </citation>
    <scope>NUCLEOTIDE SEQUENCE</scope>
    <source>
        <strain evidence="2">IBT 22155</strain>
    </source>
</reference>
<feature type="compositionally biased region" description="Polar residues" evidence="1">
    <location>
        <begin position="741"/>
        <end position="750"/>
    </location>
</feature>
<feature type="compositionally biased region" description="Polar residues" evidence="1">
    <location>
        <begin position="605"/>
        <end position="618"/>
    </location>
</feature>
<sequence>MPSLTLTDPDMILPYEGDRQSQTPSPPQYLSHINSRSDPNAPVTGTSNRHKKNFSRHAWTPHDVAASRRLSDIGEEQSPARLEGFGDSDSRQDLASSPLLRDEQNRDSARWSSSNSTISAGSRRASASREVDEPHNGRDESPVHPEVVRAQASAVVEAAGGPSVPTSSAVASAAAEGKGPGEEFSSAILSSEAERILENAKKRLNLMEGNLTRARSTTTRATASPSPSFSNSSSVQSMGRHQPVGGLYRSISRTDPKSSSLRRQSLIAAQDTTNNRHSRVHSETNVPSESNYPSDPKRMNRSVSAMGASTSSSLHTDDRSFHYEPTRAYLTHRASISSPKPPFQPPIQVHDEEQEAQAAQSPVSTEDSSSDSPHGLGASSEEGSKSSPEGFSPVYSSYGPPSRAQSQLQVRDLQYQMKGLHIKISSLKVKTQEDNLRRRSLQSLRTPSPLTAADHWYANALELRDGRSSRGSNARRDTSSENTRDMSEEGRRERDEYAAGNISKHVDDWQRNEPDGYDDTQSVSESMYEDAEEGDYDEDIDREALDEILREPLDDDLDNDMDAFPKMPRHTDATPHEMREDAFDYEHFILHSALGNYTQQLRRVSNGSARSVETTRPTYTARHSRNNSNMSVSTVATFATATEGERPDDEDDVDSVMYWDRRFNHGSSPSSTPLGPLGDHDTNSWTELRHGHAHGHSNSHSHSLTIAHSHQPSPIQEVEIEETDRSETPRGPQYDEGETTVHASHSPQKQTGRSSSTAGSATPNSLVSSLVSTVRAASSTPSLGGINQDDTQMLEALFGSLGNVCMDLQAITTSPDPDLKAARVLRRRLDAARRVLDGELDA</sequence>
<name>A0A9W9L307_9EURO</name>
<organism evidence="2 3">
    <name type="scientific">Penicillium bovifimosum</name>
    <dbReference type="NCBI Taxonomy" id="126998"/>
    <lineage>
        <taxon>Eukaryota</taxon>
        <taxon>Fungi</taxon>
        <taxon>Dikarya</taxon>
        <taxon>Ascomycota</taxon>
        <taxon>Pezizomycotina</taxon>
        <taxon>Eurotiomycetes</taxon>
        <taxon>Eurotiomycetidae</taxon>
        <taxon>Eurotiales</taxon>
        <taxon>Aspergillaceae</taxon>
        <taxon>Penicillium</taxon>
    </lineage>
</organism>
<dbReference type="GeneID" id="81405002"/>
<proteinExistence type="predicted"/>
<feature type="compositionally biased region" description="Polar residues" evidence="1">
    <location>
        <begin position="251"/>
        <end position="263"/>
    </location>
</feature>
<feature type="region of interest" description="Disordered" evidence="1">
    <location>
        <begin position="466"/>
        <end position="536"/>
    </location>
</feature>
<feature type="compositionally biased region" description="Acidic residues" evidence="1">
    <location>
        <begin position="527"/>
        <end position="536"/>
    </location>
</feature>
<feature type="region of interest" description="Disordered" evidence="1">
    <location>
        <begin position="1"/>
        <end position="183"/>
    </location>
</feature>
<feature type="compositionally biased region" description="Basic and acidic residues" evidence="1">
    <location>
        <begin position="678"/>
        <end position="690"/>
    </location>
</feature>
<accession>A0A9W9L307</accession>
<dbReference type="EMBL" id="JAPQKL010000004">
    <property type="protein sequence ID" value="KAJ5135810.1"/>
    <property type="molecule type" value="Genomic_DNA"/>
</dbReference>
<keyword evidence="3" id="KW-1185">Reference proteome</keyword>
<dbReference type="OrthoDB" id="3438840at2759"/>
<feature type="compositionally biased region" description="Low complexity" evidence="1">
    <location>
        <begin position="751"/>
        <end position="762"/>
    </location>
</feature>
<dbReference type="Proteomes" id="UP001149079">
    <property type="component" value="Unassembled WGS sequence"/>
</dbReference>
<feature type="compositionally biased region" description="Polar residues" evidence="1">
    <location>
        <begin position="31"/>
        <end position="47"/>
    </location>
</feature>
<feature type="region of interest" description="Disordered" evidence="1">
    <location>
        <begin position="211"/>
        <end position="320"/>
    </location>
</feature>
<feature type="region of interest" description="Disordered" evidence="1">
    <location>
        <begin position="664"/>
        <end position="764"/>
    </location>
</feature>
<reference evidence="2" key="1">
    <citation type="submission" date="2022-11" db="EMBL/GenBank/DDBJ databases">
        <authorList>
            <person name="Petersen C."/>
        </authorList>
    </citation>
    <scope>NUCLEOTIDE SEQUENCE</scope>
    <source>
        <strain evidence="2">IBT 22155</strain>
    </source>
</reference>
<feature type="compositionally biased region" description="Basic and acidic residues" evidence="1">
    <location>
        <begin position="504"/>
        <end position="514"/>
    </location>
</feature>
<evidence type="ECO:0000313" key="3">
    <source>
        <dbReference type="Proteomes" id="UP001149079"/>
    </source>
</evidence>
<feature type="compositionally biased region" description="Low complexity" evidence="1">
    <location>
        <begin position="302"/>
        <end position="313"/>
    </location>
</feature>
<dbReference type="RefSeq" id="XP_056522782.1">
    <property type="nucleotide sequence ID" value="XM_056665832.1"/>
</dbReference>
<feature type="compositionally biased region" description="Polar residues" evidence="1">
    <location>
        <begin position="283"/>
        <end position="293"/>
    </location>
</feature>
<feature type="region of interest" description="Disordered" evidence="1">
    <location>
        <begin position="335"/>
        <end position="408"/>
    </location>
</feature>
<feature type="compositionally biased region" description="Basic and acidic residues" evidence="1">
    <location>
        <begin position="127"/>
        <end position="147"/>
    </location>
</feature>